<proteinExistence type="predicted"/>
<protein>
    <recommendedName>
        <fullName evidence="2">T4 RNA ligase 1-like N-terminal domain-containing protein</fullName>
    </recommendedName>
</protein>
<organism evidence="1">
    <name type="scientific">viral metagenome</name>
    <dbReference type="NCBI Taxonomy" id="1070528"/>
    <lineage>
        <taxon>unclassified sequences</taxon>
        <taxon>metagenomes</taxon>
        <taxon>organismal metagenomes</taxon>
    </lineage>
</organism>
<dbReference type="AlphaFoldDB" id="A0A6C0B937"/>
<sequence length="340" mass="39827">MYNIPELSFQSTQFGDYALVNYKKHEKYDGLYRSIIFKNKKVVCFSPPKSIPYAEFCEKHPMPTVTADEFLDGTMVNVFYDGETNEWVIATRSIVGANCTFYSQKTFHDMFHETNIDYSKLDKTYCYSFVLQHPDNQIVTPVANPALYLIAVYHITEIGITEVHSNNHCITSFLTPSTYTFSSYEEAEHFVQSQPYTFKGLMLKTGNERSKIRNLAYENVKKLRGNSACTLYTYLSIRSTPEQTEYEKYFPNHSFPMYEKQLTNLIVYLHSLYMDCFIKRVKPLKQYEAPFKQHLYELHMDYLHHLRQEKKCVTRHEVKKYVVSLPTAVTVTLISALSQR</sequence>
<dbReference type="EMBL" id="MN739099">
    <property type="protein sequence ID" value="QHS88560.1"/>
    <property type="molecule type" value="Genomic_DNA"/>
</dbReference>
<evidence type="ECO:0008006" key="2">
    <source>
        <dbReference type="Google" id="ProtNLM"/>
    </source>
</evidence>
<accession>A0A6C0B937</accession>
<reference evidence="1" key="1">
    <citation type="journal article" date="2020" name="Nature">
        <title>Giant virus diversity and host interactions through global metagenomics.</title>
        <authorList>
            <person name="Schulz F."/>
            <person name="Roux S."/>
            <person name="Paez-Espino D."/>
            <person name="Jungbluth S."/>
            <person name="Walsh D.A."/>
            <person name="Denef V.J."/>
            <person name="McMahon K.D."/>
            <person name="Konstantinidis K.T."/>
            <person name="Eloe-Fadrosh E.A."/>
            <person name="Kyrpides N.C."/>
            <person name="Woyke T."/>
        </authorList>
    </citation>
    <scope>NUCLEOTIDE SEQUENCE</scope>
    <source>
        <strain evidence="1">GVMAG-M-3300010158-55</strain>
    </source>
</reference>
<evidence type="ECO:0000313" key="1">
    <source>
        <dbReference type="EMBL" id="QHS88560.1"/>
    </source>
</evidence>
<name>A0A6C0B937_9ZZZZ</name>